<dbReference type="STRING" id="556484.B5Y5E1"/>
<dbReference type="InParanoid" id="B5Y5E1"/>
<accession>B5Y5E1</accession>
<feature type="compositionally biased region" description="Basic and acidic residues" evidence="4">
    <location>
        <begin position="107"/>
        <end position="122"/>
    </location>
</feature>
<feature type="region of interest" description="Disordered" evidence="4">
    <location>
        <begin position="43"/>
        <end position="91"/>
    </location>
</feature>
<feature type="repeat" description="TPR" evidence="3">
    <location>
        <begin position="323"/>
        <end position="356"/>
    </location>
</feature>
<dbReference type="GeneID" id="7204043"/>
<dbReference type="InterPro" id="IPR019734">
    <property type="entry name" value="TPR_rpt"/>
</dbReference>
<dbReference type="PaxDb" id="2850-Phatr44116"/>
<dbReference type="Gene3D" id="1.25.40.10">
    <property type="entry name" value="Tetratricopeptide repeat domain"/>
    <property type="match status" value="2"/>
</dbReference>
<evidence type="ECO:0000256" key="1">
    <source>
        <dbReference type="ARBA" id="ARBA00022737"/>
    </source>
</evidence>
<dbReference type="PROSITE" id="PS50005">
    <property type="entry name" value="TPR"/>
    <property type="match status" value="3"/>
</dbReference>
<feature type="compositionally biased region" description="Basic residues" evidence="4">
    <location>
        <begin position="43"/>
        <end position="52"/>
    </location>
</feature>
<evidence type="ECO:0000313" key="5">
    <source>
        <dbReference type="EMBL" id="ACI65920.1"/>
    </source>
</evidence>
<keyword evidence="1" id="KW-0677">Repeat</keyword>
<name>B5Y5E1_PHATC</name>
<dbReference type="Pfam" id="PF13176">
    <property type="entry name" value="TPR_7"/>
    <property type="match status" value="1"/>
</dbReference>
<dbReference type="RefSeq" id="XP_002186450.1">
    <property type="nucleotide sequence ID" value="XM_002186414.1"/>
</dbReference>
<evidence type="ECO:0000256" key="2">
    <source>
        <dbReference type="ARBA" id="ARBA00022803"/>
    </source>
</evidence>
<dbReference type="eggNOG" id="KOG1840">
    <property type="taxonomic scope" value="Eukaryota"/>
</dbReference>
<keyword evidence="2 3" id="KW-0802">TPR repeat</keyword>
<dbReference type="PANTHER" id="PTHR45641:SF19">
    <property type="entry name" value="NEPHROCYSTIN-3"/>
    <property type="match status" value="1"/>
</dbReference>
<dbReference type="KEGG" id="pti:PHATR_44116"/>
<dbReference type="Proteomes" id="UP000000759">
    <property type="component" value="Chromosome 3"/>
</dbReference>
<protein>
    <recommendedName>
        <fullName evidence="7">Kinesin light chain</fullName>
    </recommendedName>
</protein>
<dbReference type="AlphaFoldDB" id="B5Y5E1"/>
<dbReference type="HOGENOM" id="CLU_368231_0_0_1"/>
<evidence type="ECO:0000256" key="3">
    <source>
        <dbReference type="PROSITE-ProRule" id="PRU00339"/>
    </source>
</evidence>
<feature type="repeat" description="TPR" evidence="3">
    <location>
        <begin position="565"/>
        <end position="598"/>
    </location>
</feature>
<dbReference type="PANTHER" id="PTHR45641">
    <property type="entry name" value="TETRATRICOPEPTIDE REPEAT PROTEIN (AFU_ORTHOLOGUE AFUA_6G03870)"/>
    <property type="match status" value="1"/>
</dbReference>
<reference evidence="6" key="2">
    <citation type="submission" date="2008-08" db="EMBL/GenBank/DDBJ databases">
        <authorList>
            <consortium name="Diatom Consortium"/>
            <person name="Grigoriev I."/>
            <person name="Grimwood J."/>
            <person name="Kuo A."/>
            <person name="Otillar R.P."/>
            <person name="Salamov A."/>
            <person name="Detter J.C."/>
            <person name="Lindquist E."/>
            <person name="Shapiro H."/>
            <person name="Lucas S."/>
            <person name="Glavina del Rio T."/>
            <person name="Pitluck S."/>
            <person name="Rokhsar D."/>
            <person name="Bowler C."/>
        </authorList>
    </citation>
    <scope>GENOME REANNOTATION</scope>
    <source>
        <strain evidence="6">CCAP 1055/1</strain>
    </source>
</reference>
<evidence type="ECO:0008006" key="7">
    <source>
        <dbReference type="Google" id="ProtNLM"/>
    </source>
</evidence>
<feature type="region of interest" description="Disordered" evidence="4">
    <location>
        <begin position="107"/>
        <end position="139"/>
    </location>
</feature>
<dbReference type="SMART" id="SM00028">
    <property type="entry name" value="TPR"/>
    <property type="match status" value="8"/>
</dbReference>
<evidence type="ECO:0000313" key="6">
    <source>
        <dbReference type="Proteomes" id="UP000000759"/>
    </source>
</evidence>
<proteinExistence type="predicted"/>
<keyword evidence="6" id="KW-1185">Reference proteome</keyword>
<gene>
    <name evidence="5" type="ORF">PHATR_44116</name>
</gene>
<dbReference type="OrthoDB" id="10031679at2759"/>
<organism evidence="5 6">
    <name type="scientific">Phaeodactylum tricornutum (strain CCAP 1055/1)</name>
    <dbReference type="NCBI Taxonomy" id="556484"/>
    <lineage>
        <taxon>Eukaryota</taxon>
        <taxon>Sar</taxon>
        <taxon>Stramenopiles</taxon>
        <taxon>Ochrophyta</taxon>
        <taxon>Bacillariophyta</taxon>
        <taxon>Bacillariophyceae</taxon>
        <taxon>Bacillariophycidae</taxon>
        <taxon>Naviculales</taxon>
        <taxon>Phaeodactylaceae</taxon>
        <taxon>Phaeodactylum</taxon>
    </lineage>
</organism>
<sequence>MAAKVAFRAFDDPQMESDEGIFITKQHNLESERPSALRRARISIRRTKKMPTHAKNAPKQSRPFGFRAIRKGSQKKGVADDGNGNNSDDDPVMLLFEARSTQRVRFSFEDPKESRRFTKKENLGGTNTPTSSAVSSSPSSSIKKFMKGALFSKGSKMSEENEVFDIELRKEIETAKKDSGLVWENDNASLSSDLLFPGKQQEATLLSFWEDQETRANVIKLTNKARRAQVVHFRFEYAVKCYVNALELLKAAKYPDDHPMVVKTMVSLNHAHHAVNSYKNSANIVKMGIKYEDAGELVRALKMYTIAYRIRRDTLSRAHPSLVVLLNMLGTIQIKRGELEEAMQIYELALRETPPTLELEGAKEELHAKPDNLLARSVTFREMGTIFERWGKNVQALKKYHESLDCVAQYKGVVIADHAHENENVHRLQRSTRDQNPDTKDMQLSEKSIIEAFEDNEEDNCSLELHIGSGDVHETGQQKSSAKTMSEYDRFFPPVVEDVVQANMRSRTESEEHRGDFADVNVALTLHQVGQLHRAEGEYDMALSAYTVALRGMQYALGEKHPNAAAILGNMGNLQKEMGDMDAAFETYQQVLGIESYRLGLSHPDVVVTLHNIATIDAARGNNEHALALYKQVINLQRTLFGEDNHAVSVTSACMGDVYERVGDIKQAIECFEEAIRIKTTALGRHSLEVARLLHKLGKLSAKKEEFHHASSFISRSILVYRLNKLSEEDEWVVDAYRDAADIDGAIALGKGNSFEC</sequence>
<dbReference type="InterPro" id="IPR011990">
    <property type="entry name" value="TPR-like_helical_dom_sf"/>
</dbReference>
<dbReference type="SUPFAM" id="SSF48452">
    <property type="entry name" value="TPR-like"/>
    <property type="match status" value="2"/>
</dbReference>
<dbReference type="Pfam" id="PF13424">
    <property type="entry name" value="TPR_12"/>
    <property type="match status" value="2"/>
</dbReference>
<feature type="repeat" description="TPR" evidence="3">
    <location>
        <begin position="649"/>
        <end position="682"/>
    </location>
</feature>
<reference evidence="5 6" key="1">
    <citation type="journal article" date="2008" name="Nature">
        <title>The Phaeodactylum genome reveals the evolutionary history of diatom genomes.</title>
        <authorList>
            <person name="Bowler C."/>
            <person name="Allen A.E."/>
            <person name="Badger J.H."/>
            <person name="Grimwood J."/>
            <person name="Jabbari K."/>
            <person name="Kuo A."/>
            <person name="Maheswari U."/>
            <person name="Martens C."/>
            <person name="Maumus F."/>
            <person name="Otillar R.P."/>
            <person name="Rayko E."/>
            <person name="Salamov A."/>
            <person name="Vandepoele K."/>
            <person name="Beszteri B."/>
            <person name="Gruber A."/>
            <person name="Heijde M."/>
            <person name="Katinka M."/>
            <person name="Mock T."/>
            <person name="Valentin K."/>
            <person name="Verret F."/>
            <person name="Berges J.A."/>
            <person name="Brownlee C."/>
            <person name="Cadoret J.P."/>
            <person name="Chiovitti A."/>
            <person name="Choi C.J."/>
            <person name="Coesel S."/>
            <person name="De Martino A."/>
            <person name="Detter J.C."/>
            <person name="Durkin C."/>
            <person name="Falciatore A."/>
            <person name="Fournet J."/>
            <person name="Haruta M."/>
            <person name="Huysman M.J."/>
            <person name="Jenkins B.D."/>
            <person name="Jiroutova K."/>
            <person name="Jorgensen R.E."/>
            <person name="Joubert Y."/>
            <person name="Kaplan A."/>
            <person name="Kroger N."/>
            <person name="Kroth P.G."/>
            <person name="La Roche J."/>
            <person name="Lindquist E."/>
            <person name="Lommer M."/>
            <person name="Martin-Jezequel V."/>
            <person name="Lopez P.J."/>
            <person name="Lucas S."/>
            <person name="Mangogna M."/>
            <person name="McGinnis K."/>
            <person name="Medlin L.K."/>
            <person name="Montsant A."/>
            <person name="Oudot-Le Secq M.P."/>
            <person name="Napoli C."/>
            <person name="Obornik M."/>
            <person name="Parker M.S."/>
            <person name="Petit J.L."/>
            <person name="Porcel B.M."/>
            <person name="Poulsen N."/>
            <person name="Robison M."/>
            <person name="Rychlewski L."/>
            <person name="Rynearson T.A."/>
            <person name="Schmutz J."/>
            <person name="Shapiro H."/>
            <person name="Siaut M."/>
            <person name="Stanley M."/>
            <person name="Sussman M.R."/>
            <person name="Taylor A.R."/>
            <person name="Vardi A."/>
            <person name="von Dassow P."/>
            <person name="Vyverman W."/>
            <person name="Willis A."/>
            <person name="Wyrwicz L.S."/>
            <person name="Rokhsar D.S."/>
            <person name="Weissenbach J."/>
            <person name="Armbrust E.V."/>
            <person name="Green B.R."/>
            <person name="Van de Peer Y."/>
            <person name="Grigoriev I.V."/>
        </authorList>
    </citation>
    <scope>NUCLEOTIDE SEQUENCE [LARGE SCALE GENOMIC DNA]</scope>
    <source>
        <strain evidence="5 6">CCAP 1055/1</strain>
    </source>
</reference>
<evidence type="ECO:0000256" key="4">
    <source>
        <dbReference type="SAM" id="MobiDB-lite"/>
    </source>
</evidence>
<dbReference type="EMBL" id="CP001142">
    <property type="protein sequence ID" value="ACI65920.1"/>
    <property type="molecule type" value="Genomic_DNA"/>
</dbReference>